<dbReference type="Proteomes" id="UP000276254">
    <property type="component" value="Chromosome"/>
</dbReference>
<reference evidence="2 3" key="1">
    <citation type="submission" date="2018-09" db="EMBL/GenBank/DDBJ databases">
        <title>Sphingomonas peninsula sp. nov., isolated from fildes peninsula, Antarctic soil.</title>
        <authorList>
            <person name="Yingchao G."/>
        </authorList>
    </citation>
    <scope>NUCLEOTIDE SEQUENCE [LARGE SCALE GENOMIC DNA]</scope>
    <source>
        <strain evidence="2 3">YZ-8</strain>
    </source>
</reference>
<feature type="chain" id="PRO_5019795337" evidence="1">
    <location>
        <begin position="31"/>
        <end position="115"/>
    </location>
</feature>
<feature type="signal peptide" evidence="1">
    <location>
        <begin position="1"/>
        <end position="30"/>
    </location>
</feature>
<keyword evidence="1" id="KW-0732">Signal</keyword>
<dbReference type="OrthoDB" id="7585688at2"/>
<proteinExistence type="predicted"/>
<dbReference type="KEGG" id="spha:D3Y57_07990"/>
<name>A0A494TLD0_SPHPE</name>
<dbReference type="AlphaFoldDB" id="A0A494TLD0"/>
<sequence>MDEKARCAHNRPMKMLLALMLISAPVAAMADTVTLTPEQAEAAKEAGAARNARAAALGLEPGQDKAIHGEMGVAIGTGGYRSVYGTAIVPLGDNATLGLSFANEQYGNGRYRQGY</sequence>
<accession>A0A494TLD0</accession>
<evidence type="ECO:0000313" key="3">
    <source>
        <dbReference type="Proteomes" id="UP000276254"/>
    </source>
</evidence>
<organism evidence="2 3">
    <name type="scientific">Sphingomonas paeninsulae</name>
    <dbReference type="NCBI Taxonomy" id="2319844"/>
    <lineage>
        <taxon>Bacteria</taxon>
        <taxon>Pseudomonadati</taxon>
        <taxon>Pseudomonadota</taxon>
        <taxon>Alphaproteobacteria</taxon>
        <taxon>Sphingomonadales</taxon>
        <taxon>Sphingomonadaceae</taxon>
        <taxon>Sphingomonas</taxon>
    </lineage>
</organism>
<evidence type="ECO:0000313" key="2">
    <source>
        <dbReference type="EMBL" id="AYJ85925.1"/>
    </source>
</evidence>
<protein>
    <submittedName>
        <fullName evidence="2">Uncharacterized protein</fullName>
    </submittedName>
</protein>
<keyword evidence="3" id="KW-1185">Reference proteome</keyword>
<dbReference type="EMBL" id="CP032829">
    <property type="protein sequence ID" value="AYJ85925.1"/>
    <property type="molecule type" value="Genomic_DNA"/>
</dbReference>
<gene>
    <name evidence="2" type="ORF">D3Y57_07990</name>
</gene>
<evidence type="ECO:0000256" key="1">
    <source>
        <dbReference type="SAM" id="SignalP"/>
    </source>
</evidence>